<protein>
    <submittedName>
        <fullName evidence="2">Cupin domain-containing protein</fullName>
    </submittedName>
</protein>
<name>A0ABV5GKH8_9FLAO</name>
<dbReference type="PANTHER" id="PTHR40112">
    <property type="entry name" value="H2HPP ISOMERASE"/>
    <property type="match status" value="1"/>
</dbReference>
<dbReference type="Pfam" id="PF07883">
    <property type="entry name" value="Cupin_2"/>
    <property type="match status" value="1"/>
</dbReference>
<gene>
    <name evidence="2" type="ORF">ACFFVF_05130</name>
</gene>
<evidence type="ECO:0000313" key="3">
    <source>
        <dbReference type="Proteomes" id="UP001589607"/>
    </source>
</evidence>
<dbReference type="InterPro" id="IPR052535">
    <property type="entry name" value="Bacilysin_H2HPP_isomerase"/>
</dbReference>
<dbReference type="Gene3D" id="2.60.120.10">
    <property type="entry name" value="Jelly Rolls"/>
    <property type="match status" value="1"/>
</dbReference>
<evidence type="ECO:0000313" key="2">
    <source>
        <dbReference type="EMBL" id="MFB9095888.1"/>
    </source>
</evidence>
<dbReference type="SUPFAM" id="SSF51182">
    <property type="entry name" value="RmlC-like cupins"/>
    <property type="match status" value="1"/>
</dbReference>
<organism evidence="2 3">
    <name type="scientific">Flavobacterium jumunjinense</name>
    <dbReference type="NCBI Taxonomy" id="998845"/>
    <lineage>
        <taxon>Bacteria</taxon>
        <taxon>Pseudomonadati</taxon>
        <taxon>Bacteroidota</taxon>
        <taxon>Flavobacteriia</taxon>
        <taxon>Flavobacteriales</taxon>
        <taxon>Flavobacteriaceae</taxon>
        <taxon>Flavobacterium</taxon>
    </lineage>
</organism>
<dbReference type="InterPro" id="IPR014710">
    <property type="entry name" value="RmlC-like_jellyroll"/>
</dbReference>
<dbReference type="PROSITE" id="PS51257">
    <property type="entry name" value="PROKAR_LIPOPROTEIN"/>
    <property type="match status" value="1"/>
</dbReference>
<sequence length="166" mass="19162">MQKIVSTIILGVILVACKKEEVKINPMESDKEIVIKNDIDSNSEVQHFNFDRLKIDTISEGITRKWFHGEKGQMTIFNLKKGAHIPWHKHPNEQITYIMSGKVRIKTIIDGKETFAEVVAGEVIVFPENVPHEFWALEETVDLDVHVPVRQDWLSDELPDYLKKSK</sequence>
<accession>A0ABV5GKH8</accession>
<proteinExistence type="predicted"/>
<reference evidence="2 3" key="1">
    <citation type="submission" date="2024-09" db="EMBL/GenBank/DDBJ databases">
        <authorList>
            <person name="Sun Q."/>
            <person name="Mori K."/>
        </authorList>
    </citation>
    <scope>NUCLEOTIDE SEQUENCE [LARGE SCALE GENOMIC DNA]</scope>
    <source>
        <strain evidence="2 3">CECT 7955</strain>
    </source>
</reference>
<dbReference type="EMBL" id="JBHMEY010000011">
    <property type="protein sequence ID" value="MFB9095888.1"/>
    <property type="molecule type" value="Genomic_DNA"/>
</dbReference>
<dbReference type="CDD" id="cd02238">
    <property type="entry name" value="cupin_KdgF"/>
    <property type="match status" value="1"/>
</dbReference>
<comment type="caution">
    <text evidence="2">The sequence shown here is derived from an EMBL/GenBank/DDBJ whole genome shotgun (WGS) entry which is preliminary data.</text>
</comment>
<dbReference type="PANTHER" id="PTHR40112:SF1">
    <property type="entry name" value="H2HPP ISOMERASE"/>
    <property type="match status" value="1"/>
</dbReference>
<dbReference type="Proteomes" id="UP001589607">
    <property type="component" value="Unassembled WGS sequence"/>
</dbReference>
<evidence type="ECO:0000259" key="1">
    <source>
        <dbReference type="Pfam" id="PF07883"/>
    </source>
</evidence>
<dbReference type="InterPro" id="IPR011051">
    <property type="entry name" value="RmlC_Cupin_sf"/>
</dbReference>
<dbReference type="RefSeq" id="WP_236453430.1">
    <property type="nucleotide sequence ID" value="NZ_CBCSGE010000028.1"/>
</dbReference>
<feature type="domain" description="Cupin type-2" evidence="1">
    <location>
        <begin position="76"/>
        <end position="140"/>
    </location>
</feature>
<keyword evidence="3" id="KW-1185">Reference proteome</keyword>
<dbReference type="InterPro" id="IPR013096">
    <property type="entry name" value="Cupin_2"/>
</dbReference>